<dbReference type="HOGENOM" id="CLU_083287_15_6_11"/>
<dbReference type="EMBL" id="AM420293">
    <property type="protein sequence ID" value="CAM05374.1"/>
    <property type="molecule type" value="Genomic_DNA"/>
</dbReference>
<dbReference type="InterPro" id="IPR036390">
    <property type="entry name" value="WH_DNA-bd_sf"/>
</dbReference>
<name>A4FMU9_SACEN</name>
<dbReference type="GO" id="GO:0006950">
    <property type="term" value="P:response to stress"/>
    <property type="evidence" value="ECO:0007669"/>
    <property type="project" value="TreeGrafter"/>
</dbReference>
<dbReference type="InterPro" id="IPR011991">
    <property type="entry name" value="ArsR-like_HTH"/>
</dbReference>
<keyword evidence="3" id="KW-1185">Reference proteome</keyword>
<dbReference type="Proteomes" id="UP000006728">
    <property type="component" value="Chromosome"/>
</dbReference>
<protein>
    <recommendedName>
        <fullName evidence="1">HTH marR-type domain-containing protein</fullName>
    </recommendedName>
</protein>
<accession>A4FMU9</accession>
<dbReference type="InterPro" id="IPR000835">
    <property type="entry name" value="HTH_MarR-typ"/>
</dbReference>
<dbReference type="eggNOG" id="COG1846">
    <property type="taxonomic scope" value="Bacteria"/>
</dbReference>
<dbReference type="GO" id="GO:0003700">
    <property type="term" value="F:DNA-binding transcription factor activity"/>
    <property type="evidence" value="ECO:0007669"/>
    <property type="project" value="InterPro"/>
</dbReference>
<dbReference type="KEGG" id="sen:SACE_6201"/>
<evidence type="ECO:0000313" key="3">
    <source>
        <dbReference type="Proteomes" id="UP000006728"/>
    </source>
</evidence>
<reference evidence="2 3" key="1">
    <citation type="journal article" date="2007" name="Nat. Biotechnol.">
        <title>Complete genome sequence of the erythromycin-producing bacterium Saccharopolyspora erythraea NRRL23338.</title>
        <authorList>
            <person name="Oliynyk M."/>
            <person name="Samborskyy M."/>
            <person name="Lester J.B."/>
            <person name="Mironenko T."/>
            <person name="Scott N."/>
            <person name="Dickens S."/>
            <person name="Haydock S.F."/>
            <person name="Leadlay P.F."/>
        </authorList>
    </citation>
    <scope>NUCLEOTIDE SEQUENCE [LARGE SCALE GENOMIC DNA]</scope>
    <source>
        <strain evidence="3">ATCC 11635 / DSM 40517 / JCM 4748 / NBRC 13426 / NCIMB 8594 / NRRL 2338</strain>
    </source>
</reference>
<dbReference type="AlphaFoldDB" id="A4FMU9"/>
<dbReference type="SUPFAM" id="SSF46785">
    <property type="entry name" value="Winged helix' DNA-binding domain"/>
    <property type="match status" value="1"/>
</dbReference>
<feature type="domain" description="HTH marR-type" evidence="1">
    <location>
        <begin position="16"/>
        <end position="148"/>
    </location>
</feature>
<sequence length="155" mass="16840">MAQNHFGWQDGLVDTAADLGRLLGPLRRALLRSTRATEDLPDLPEAQIEVLRVLAAEGPLGTSAVAERLRISPSTVSNLVRSMMAAGLVQRRRSESDLRAVGLSATAEALDLLERYDRASREILRTAMDRLSAADRARLADAVPALENLVSNLSR</sequence>
<dbReference type="Pfam" id="PF01047">
    <property type="entry name" value="MarR"/>
    <property type="match status" value="1"/>
</dbReference>
<dbReference type="Gene3D" id="1.10.10.10">
    <property type="entry name" value="Winged helix-like DNA-binding domain superfamily/Winged helix DNA-binding domain"/>
    <property type="match status" value="1"/>
</dbReference>
<dbReference type="InterPro" id="IPR039422">
    <property type="entry name" value="MarR/SlyA-like"/>
</dbReference>
<evidence type="ECO:0000259" key="1">
    <source>
        <dbReference type="PROSITE" id="PS50995"/>
    </source>
</evidence>
<dbReference type="CDD" id="cd00090">
    <property type="entry name" value="HTH_ARSR"/>
    <property type="match status" value="1"/>
</dbReference>
<organism evidence="2 3">
    <name type="scientific">Saccharopolyspora erythraea (strain ATCC 11635 / DSM 40517 / JCM 4748 / NBRC 13426 / NCIMB 8594 / NRRL 2338)</name>
    <dbReference type="NCBI Taxonomy" id="405948"/>
    <lineage>
        <taxon>Bacteria</taxon>
        <taxon>Bacillati</taxon>
        <taxon>Actinomycetota</taxon>
        <taxon>Actinomycetes</taxon>
        <taxon>Pseudonocardiales</taxon>
        <taxon>Pseudonocardiaceae</taxon>
        <taxon>Saccharopolyspora</taxon>
    </lineage>
</organism>
<dbReference type="PANTHER" id="PTHR33164:SF43">
    <property type="entry name" value="HTH-TYPE TRANSCRIPTIONAL REPRESSOR YETL"/>
    <property type="match status" value="1"/>
</dbReference>
<evidence type="ECO:0000313" key="2">
    <source>
        <dbReference type="EMBL" id="CAM05374.1"/>
    </source>
</evidence>
<dbReference type="InterPro" id="IPR036388">
    <property type="entry name" value="WH-like_DNA-bd_sf"/>
</dbReference>
<dbReference type="SMART" id="SM00347">
    <property type="entry name" value="HTH_MARR"/>
    <property type="match status" value="1"/>
</dbReference>
<proteinExistence type="predicted"/>
<dbReference type="PROSITE" id="PS50995">
    <property type="entry name" value="HTH_MARR_2"/>
    <property type="match status" value="1"/>
</dbReference>
<dbReference type="PANTHER" id="PTHR33164">
    <property type="entry name" value="TRANSCRIPTIONAL REGULATOR, MARR FAMILY"/>
    <property type="match status" value="1"/>
</dbReference>
<gene>
    <name evidence="2" type="ordered locus">SACE_6201</name>
</gene>